<dbReference type="GO" id="GO:0031640">
    <property type="term" value="P:killing of cells of another organism"/>
    <property type="evidence" value="ECO:0007669"/>
    <property type="project" value="UniProtKB-KW"/>
</dbReference>
<dbReference type="InterPro" id="IPR002196">
    <property type="entry name" value="Glyco_hydro_24"/>
</dbReference>
<organism evidence="5 6">
    <name type="scientific">Proteus phage PM 85</name>
    <dbReference type="NCBI Taxonomy" id="1560283"/>
    <lineage>
        <taxon>Viruses</taxon>
        <taxon>Duplodnaviria</taxon>
        <taxon>Heunggongvirae</taxon>
        <taxon>Uroviricota</taxon>
        <taxon>Caudoviricetes</taxon>
        <taxon>Autographivirales</taxon>
        <taxon>Autosignataviridae</taxon>
        <taxon>Molineuxvirinae</taxon>
        <taxon>Acadevirus</taxon>
        <taxon>Acadevirus PM85</taxon>
    </lineage>
</organism>
<comment type="catalytic activity">
    <reaction evidence="3">
        <text>Hydrolysis of (1-&gt;4)-beta-linkages between N-acetylmuramic acid and N-acetyl-D-glucosamine residues in a peptidoglycan and between N-acetyl-D-glucosamine residues in chitodextrins.</text>
        <dbReference type="EC" id="3.2.1.17"/>
    </reaction>
</comment>
<evidence type="ECO:0000313" key="5">
    <source>
        <dbReference type="EMBL" id="AIW03126.1"/>
    </source>
</evidence>
<keyword evidence="6" id="KW-1185">Reference proteome</keyword>
<feature type="region of interest" description="Disordered" evidence="4">
    <location>
        <begin position="1"/>
        <end position="32"/>
    </location>
</feature>
<accession>A0A0F6NYA8</accession>
<dbReference type="SUPFAM" id="SSF53955">
    <property type="entry name" value="Lysozyme-like"/>
    <property type="match status" value="1"/>
</dbReference>
<evidence type="ECO:0000256" key="3">
    <source>
        <dbReference type="RuleBase" id="RU003788"/>
    </source>
</evidence>
<dbReference type="GO" id="GO:0003796">
    <property type="term" value="F:lysozyme activity"/>
    <property type="evidence" value="ECO:0007669"/>
    <property type="project" value="UniProtKB-EC"/>
</dbReference>
<evidence type="ECO:0000256" key="2">
    <source>
        <dbReference type="ARBA" id="ARBA00022638"/>
    </source>
</evidence>
<dbReference type="GO" id="GO:0016998">
    <property type="term" value="P:cell wall macromolecule catabolic process"/>
    <property type="evidence" value="ECO:0007669"/>
    <property type="project" value="InterPro"/>
</dbReference>
<dbReference type="InterPro" id="IPR023347">
    <property type="entry name" value="Lysozyme_dom_sf"/>
</dbReference>
<dbReference type="Pfam" id="PF00959">
    <property type="entry name" value="Phage_lysozyme"/>
    <property type="match status" value="1"/>
</dbReference>
<evidence type="ECO:0000256" key="4">
    <source>
        <dbReference type="SAM" id="MobiDB-lite"/>
    </source>
</evidence>
<keyword evidence="3" id="KW-0378">Hydrolase</keyword>
<dbReference type="Proteomes" id="UP000204171">
    <property type="component" value="Segment"/>
</dbReference>
<dbReference type="EC" id="3.2.1.17" evidence="3"/>
<keyword evidence="3" id="KW-0326">Glycosidase</keyword>
<dbReference type="EMBL" id="KM819695">
    <property type="protein sequence ID" value="AIW03126.1"/>
    <property type="molecule type" value="Genomic_DNA"/>
</dbReference>
<dbReference type="GO" id="GO:0042742">
    <property type="term" value="P:defense response to bacterium"/>
    <property type="evidence" value="ECO:0007669"/>
    <property type="project" value="UniProtKB-KW"/>
</dbReference>
<dbReference type="GeneID" id="24724484"/>
<sequence length="983" mass="109093">MAIERSEVQGLQPVQPTGVTRGSATSTIQVGTPRLDRSKSSFVTDILSAAGAFAKVGTDIMNQAVEDDKVRQYDRAMQGLLPSDDATRGGTRAHMLVQLQNDVVSQTTYLIDEAKRFQGTDEEWEQLVVDSRNGVQDKLWKQYPELQGDLDTMKMVTNAFMEQQPKIFSARASAKLQREAQERTDAMRSRIIMVTDGLSGKPLDAALHQLQREAITMQLTKPEYEELVAQIAMERASIGDGTLVDGTKSLKDAQGVSLYERNGKLMTAEISANRTWAAQNQVTLFQKKDSAIKAYEAGELSKSEMLQIMENHNRMSGGTAWSDSEIKSLFDKVAKQHAENANLQDLIARGTGASPLGLQDISEKDRKTYAEAIMGVYTKLAEDEIARTGAQGEEAEAIRGRYEQMRYMKLGQQLIKDPNIKARYDSLMQMSSANLADMKVEPEALQTLMRARDSIPEDARRAVMGDEEYAFVENYDFATRIGMNTAQSIEFAQRASRSKNLSGSVIKELSEEVESVVDSVAGGSWLTLGDNMSDVGRDIMLDDAMNVARVMKVAGNNNDTIKRHLESFLKTQYTQMAEGFFKQGVLVRGDIRGLGDTIDTGNNTEDTARALRLYMDKYKQELLDASGGLEEKDLFYDVDMKRGMFVIRGGSAQIPLTQAMPLSYIKGQQLLQEDYNAKVKEREDAKKAFEEQQLSRFGYGAMARGDYLKAKAPTAQEVARMGISNFLVSEDFKEGASLPTNFEFGYKKNNADFINYVAKTENGDNVGLDKVAGVFTPYKDAHGYSVGYGHFITPQEKSNGYIMIGDEKVPFEDGRSELTPERAMRLLEQDLKKHIPTTSDWKVPFDEMHPTVQRGIMDLTYNLGKGGISKSPRALASFKAGNFGDGFIEMLATSSTEGKRSGGLLVRRASAYNMAMGKDLPKITEVEVKEDGSMYVKFSRAFGKDDISASNLNRIDKDGWLQVYSAKEGSLHSSTRVGKIKIN</sequence>
<name>A0A0F6NYA8_9CAUD</name>
<protein>
    <recommendedName>
        <fullName evidence="3">Lysozyme</fullName>
        <ecNumber evidence="3">3.2.1.17</ecNumber>
    </recommendedName>
</protein>
<gene>
    <name evidence="5" type="ORF">PM85_0018</name>
</gene>
<dbReference type="GO" id="GO:0009253">
    <property type="term" value="P:peptidoglycan catabolic process"/>
    <property type="evidence" value="ECO:0007669"/>
    <property type="project" value="InterPro"/>
</dbReference>
<evidence type="ECO:0000313" key="6">
    <source>
        <dbReference type="Proteomes" id="UP000204171"/>
    </source>
</evidence>
<keyword evidence="1 3" id="KW-0929">Antimicrobial</keyword>
<dbReference type="RefSeq" id="YP_009152050.1">
    <property type="nucleotide sequence ID" value="NC_027379.1"/>
</dbReference>
<keyword evidence="2 3" id="KW-0081">Bacteriolytic enzyme</keyword>
<dbReference type="OrthoDB" id="85at10239"/>
<dbReference type="Gene3D" id="1.10.530.40">
    <property type="match status" value="1"/>
</dbReference>
<comment type="similarity">
    <text evidence="3">Belongs to the glycosyl hydrolase 24 family.</text>
</comment>
<reference evidence="5 6" key="1">
    <citation type="submission" date="2014-10" db="EMBL/GenBank/DDBJ databases">
        <title>Prtoeus mirabilis bacteriophage PM 85.</title>
        <authorList>
            <person name="Shedko E.D."/>
            <person name="Morozova V.V."/>
            <person name="Tupikin A.E."/>
            <person name="Kabilov M.R."/>
            <person name="Kurilshikov A.M."/>
            <person name="Babkin I.V."/>
            <person name="Tikunova N.V."/>
        </authorList>
    </citation>
    <scope>NUCLEOTIDE SEQUENCE [LARGE SCALE GENOMIC DNA]</scope>
</reference>
<proteinExistence type="inferred from homology"/>
<feature type="compositionally biased region" description="Polar residues" evidence="4">
    <location>
        <begin position="12"/>
        <end position="30"/>
    </location>
</feature>
<dbReference type="InterPro" id="IPR023346">
    <property type="entry name" value="Lysozyme-like_dom_sf"/>
</dbReference>
<dbReference type="KEGG" id="vg:24724484"/>
<evidence type="ECO:0000256" key="1">
    <source>
        <dbReference type="ARBA" id="ARBA00022529"/>
    </source>
</evidence>